<dbReference type="Gene3D" id="1.25.10.10">
    <property type="entry name" value="Leucine-rich Repeat Variant"/>
    <property type="match status" value="1"/>
</dbReference>
<sequence length="922" mass="103378">MGQCEQESGPLNRNVDDYKGFLTMTSQGCPKCEIRSASSPSKRCSQRNPHPFNNVRPKNTAHRRPRRSHLPAPGPRQASRAAPQTVGDRARFPRHTTASDGLAAFTSRTAWTDTGAGGPRSKIFLPPIPPNVFSPTYLMVGLLDPGKLITFPSRRSPLLLPCAQQSAIVPEEKALIRRRLLTPFDEERKELSVTNAVLTSKIARLDFPQEWPDLLQSLLTVIQTTTASADSNAHSRLVQVRALYTLHMVVKALCSQRLAPSRRHLEQVSPELFRQIATIYVGHVDRFLAGLQNSSDLALVLSQMEVSVVCLKCIRRLMVHGFDDFSKVEETRQFFTLTLVHLQRFYALRKSPFPLSSQPTSCHIPFTHSSILPAGPAFLDTPIATPLDSHIIKLGKLYLDLQKYHPLPFVLAPRATDVVAFYWGVLAEEGNRVGARLTTEQPLHPPLFERFLVHGLLLLKNTIKNFSYTAEKGGLSPSPFFPSPFPRGSPPSHPPPPRSFFYTASPEEASTVSRARQVIDQSLLTPGFVNSCAEVLVSRYMVLRPEDLEAWETDPEGFVGGEEADHWEFELRPCAEKVFMDLLSQYRVQLSPILLNLLENVATITDHAGLLFKDAVYCAIGLGAHELFDSLDFDAFLVKRLTVEAWNKDPSLKILRRRIAWIIGKWVGVKISKSARPDVYRVMLRLMSAEEDTVVRLTAVNNLKNCVDDWDFEATPFAPFLKEAVYGIIGMLGDVSEFDSRMRILNSLSMIIERVEEQIAPYAQQIVELLPSLWNTSESEHLFKSAILVTLTKLVGVSGRVVVTALIGGFLERINRRCCNYRLQSLKERSSNLQNFVVPLIQHSVDHNQVLYASTRSRTCPIPQHNPQALRCPHFIGGSPIPNGRRAGPVVDGGTKRDALQRALVRARSRRRRAARIRNREP</sequence>
<feature type="region of interest" description="Disordered" evidence="1">
    <location>
        <begin position="33"/>
        <end position="98"/>
    </location>
</feature>
<dbReference type="AlphaFoldDB" id="A0A433CW95"/>
<dbReference type="InterPro" id="IPR011989">
    <property type="entry name" value="ARM-like"/>
</dbReference>
<protein>
    <submittedName>
        <fullName evidence="2">Armadillo-type protein</fullName>
    </submittedName>
</protein>
<feature type="compositionally biased region" description="Polar residues" evidence="1">
    <location>
        <begin position="36"/>
        <end position="48"/>
    </location>
</feature>
<feature type="region of interest" description="Disordered" evidence="1">
    <location>
        <begin position="479"/>
        <end position="498"/>
    </location>
</feature>
<organism evidence="2 3">
    <name type="scientific">Jimgerdemannia flammicorona</name>
    <dbReference type="NCBI Taxonomy" id="994334"/>
    <lineage>
        <taxon>Eukaryota</taxon>
        <taxon>Fungi</taxon>
        <taxon>Fungi incertae sedis</taxon>
        <taxon>Mucoromycota</taxon>
        <taxon>Mucoromycotina</taxon>
        <taxon>Endogonomycetes</taxon>
        <taxon>Endogonales</taxon>
        <taxon>Endogonaceae</taxon>
        <taxon>Jimgerdemannia</taxon>
    </lineage>
</organism>
<comment type="caution">
    <text evidence="2">The sequence shown here is derived from an EMBL/GenBank/DDBJ whole genome shotgun (WGS) entry which is preliminary data.</text>
</comment>
<dbReference type="GO" id="GO:0005829">
    <property type="term" value="C:cytosol"/>
    <property type="evidence" value="ECO:0007669"/>
    <property type="project" value="TreeGrafter"/>
</dbReference>
<feature type="compositionally biased region" description="Basic residues" evidence="1">
    <location>
        <begin position="59"/>
        <end position="69"/>
    </location>
</feature>
<dbReference type="PANTHER" id="PTHR10997:SF7">
    <property type="entry name" value="IMPORTIN-11"/>
    <property type="match status" value="1"/>
</dbReference>
<dbReference type="OrthoDB" id="361693at2759"/>
<dbReference type="InterPro" id="IPR016024">
    <property type="entry name" value="ARM-type_fold"/>
</dbReference>
<accession>A0A433CW95</accession>
<reference evidence="2 3" key="1">
    <citation type="journal article" date="2018" name="New Phytol.">
        <title>Phylogenomics of Endogonaceae and evolution of mycorrhizas within Mucoromycota.</title>
        <authorList>
            <person name="Chang Y."/>
            <person name="Desiro A."/>
            <person name="Na H."/>
            <person name="Sandor L."/>
            <person name="Lipzen A."/>
            <person name="Clum A."/>
            <person name="Barry K."/>
            <person name="Grigoriev I.V."/>
            <person name="Martin F.M."/>
            <person name="Stajich J.E."/>
            <person name="Smith M.E."/>
            <person name="Bonito G."/>
            <person name="Spatafora J.W."/>
        </authorList>
    </citation>
    <scope>NUCLEOTIDE SEQUENCE [LARGE SCALE GENOMIC DNA]</scope>
    <source>
        <strain evidence="2 3">GMNB39</strain>
    </source>
</reference>
<dbReference type="GO" id="GO:0006606">
    <property type="term" value="P:protein import into nucleus"/>
    <property type="evidence" value="ECO:0007669"/>
    <property type="project" value="TreeGrafter"/>
</dbReference>
<gene>
    <name evidence="2" type="ORF">BC936DRAFT_137997</name>
</gene>
<dbReference type="PANTHER" id="PTHR10997">
    <property type="entry name" value="IMPORTIN-7, 8, 11"/>
    <property type="match status" value="1"/>
</dbReference>
<name>A0A433CW95_9FUNG</name>
<evidence type="ECO:0000313" key="3">
    <source>
        <dbReference type="Proteomes" id="UP000268093"/>
    </source>
</evidence>
<evidence type="ECO:0000256" key="1">
    <source>
        <dbReference type="SAM" id="MobiDB-lite"/>
    </source>
</evidence>
<dbReference type="Proteomes" id="UP000268093">
    <property type="component" value="Unassembled WGS sequence"/>
</dbReference>
<dbReference type="SUPFAM" id="SSF48371">
    <property type="entry name" value="ARM repeat"/>
    <property type="match status" value="1"/>
</dbReference>
<dbReference type="EMBL" id="RBNI01012286">
    <property type="protein sequence ID" value="RUP42842.1"/>
    <property type="molecule type" value="Genomic_DNA"/>
</dbReference>
<evidence type="ECO:0000313" key="2">
    <source>
        <dbReference type="EMBL" id="RUP42842.1"/>
    </source>
</evidence>
<keyword evidence="3" id="KW-1185">Reference proteome</keyword>
<dbReference type="GO" id="GO:0005635">
    <property type="term" value="C:nuclear envelope"/>
    <property type="evidence" value="ECO:0007669"/>
    <property type="project" value="TreeGrafter"/>
</dbReference>
<proteinExistence type="predicted"/>